<dbReference type="GO" id="GO:0019867">
    <property type="term" value="C:outer membrane"/>
    <property type="evidence" value="ECO:0007669"/>
    <property type="project" value="InterPro"/>
</dbReference>
<keyword evidence="1" id="KW-0732">Signal</keyword>
<reference evidence="6" key="2">
    <citation type="submission" date="2020-02" db="EMBL/GenBank/DDBJ databases">
        <authorList>
            <consortium name="NCBI Pathogen Detection Project"/>
        </authorList>
    </citation>
    <scope>NUCLEOTIDE SEQUENCE</scope>
    <source>
        <strain evidence="5">MA.NL_P13</strain>
        <strain evidence="6">MA.NL_P15</strain>
    </source>
</reference>
<dbReference type="InterPro" id="IPR013425">
    <property type="entry name" value="Autotrns_rpt"/>
</dbReference>
<evidence type="ECO:0000256" key="1">
    <source>
        <dbReference type="ARBA" id="ARBA00022729"/>
    </source>
</evidence>
<feature type="compositionally biased region" description="Low complexity" evidence="3">
    <location>
        <begin position="1566"/>
        <end position="1600"/>
    </location>
</feature>
<evidence type="ECO:0000256" key="2">
    <source>
        <dbReference type="ARBA" id="ARBA00023026"/>
    </source>
</evidence>
<dbReference type="Pfam" id="PF18883">
    <property type="entry name" value="AC_1"/>
    <property type="match status" value="1"/>
</dbReference>
<dbReference type="PANTHER" id="PTHR35037:SF3">
    <property type="entry name" value="C-TERMINAL REGION OF AIDA-LIKE PROTEIN"/>
    <property type="match status" value="1"/>
</dbReference>
<dbReference type="NCBIfam" id="NF011847">
    <property type="entry name" value="PRK15319.1"/>
    <property type="match status" value="1"/>
</dbReference>
<dbReference type="SUPFAM" id="SSF103515">
    <property type="entry name" value="Autotransporter"/>
    <property type="match status" value="1"/>
</dbReference>
<dbReference type="Pfam" id="PF12951">
    <property type="entry name" value="PATR"/>
    <property type="match status" value="7"/>
</dbReference>
<dbReference type="NCBIfam" id="TIGR01414">
    <property type="entry name" value="autotrans_barl"/>
    <property type="match status" value="1"/>
</dbReference>
<gene>
    <name evidence="6" type="primary">shdA</name>
    <name evidence="6" type="ORF">G8L95_003408</name>
    <name evidence="5" type="ORF">G9E77_002704</name>
</gene>
<proteinExistence type="predicted"/>
<dbReference type="Gene3D" id="2.160.20.20">
    <property type="match status" value="4"/>
</dbReference>
<dbReference type="Pfam" id="PF13018">
    <property type="entry name" value="ESPR"/>
    <property type="match status" value="1"/>
</dbReference>
<dbReference type="InterPro" id="IPR024973">
    <property type="entry name" value="ESPR"/>
</dbReference>
<dbReference type="InterPro" id="IPR005546">
    <property type="entry name" value="Autotransporte_beta"/>
</dbReference>
<evidence type="ECO:0000256" key="3">
    <source>
        <dbReference type="SAM" id="MobiDB-lite"/>
    </source>
</evidence>
<protein>
    <submittedName>
        <fullName evidence="6">Fibronectin-binding autotransporter adhesin ShdA</fullName>
    </submittedName>
</protein>
<feature type="compositionally biased region" description="Acidic residues" evidence="3">
    <location>
        <begin position="1555"/>
        <end position="1565"/>
    </location>
</feature>
<keyword evidence="2" id="KW-0843">Virulence</keyword>
<feature type="domain" description="Autotransporter" evidence="4">
    <location>
        <begin position="1639"/>
        <end position="1921"/>
    </location>
</feature>
<evidence type="ECO:0000313" key="5">
    <source>
        <dbReference type="EMBL" id="HAF2369747.1"/>
    </source>
</evidence>
<dbReference type="PANTHER" id="PTHR35037">
    <property type="entry name" value="C-TERMINAL REGION OF AIDA-LIKE PROTEIN"/>
    <property type="match status" value="1"/>
</dbReference>
<dbReference type="EMBL" id="DAAVFF010000005">
    <property type="protein sequence ID" value="HAF4451947.1"/>
    <property type="molecule type" value="Genomic_DNA"/>
</dbReference>
<evidence type="ECO:0000259" key="4">
    <source>
        <dbReference type="PROSITE" id="PS51208"/>
    </source>
</evidence>
<evidence type="ECO:0000313" key="6">
    <source>
        <dbReference type="EMBL" id="HAF4451947.1"/>
    </source>
</evidence>
<reference evidence="6" key="1">
    <citation type="journal article" date="2018" name="Genome Biol.">
        <title>SKESA: strategic k-mer extension for scrupulous assemblies.</title>
        <authorList>
            <person name="Souvorov A."/>
            <person name="Agarwala R."/>
            <person name="Lipman D.J."/>
        </authorList>
    </citation>
    <scope>NUCLEOTIDE SEQUENCE</scope>
    <source>
        <strain evidence="5">MA.NL_P13</strain>
        <strain evidence="6">MA.NL_P15</strain>
    </source>
</reference>
<dbReference type="InterPro" id="IPR043990">
    <property type="entry name" value="AC_1"/>
</dbReference>
<comment type="caution">
    <text evidence="6">The sequence shown here is derived from an EMBL/GenBank/DDBJ whole genome shotgun (WGS) entry which is preliminary data.</text>
</comment>
<sequence>MNRTYSIVWSAVRNMYVVASELARGHSKVKAQVCASETHSPNQKSEYGQIIKATRAALACAVAAALGFFSPLAMADNQVSYADAQPHVLDESTPPMTYSGVEDGAALYVSGVATVGWQSTTVKGTGLVIETTGGGANAPDGGKYVSKAISIDHYAILELTDTEITTDSIYSLGISAADGSTLTLTDSTLNIGGNYGVMTLYTGSAATLNNTTVEAANSSSAQVQQGSTLNVLDGSKITLAQGQINVVAGTTAADAGSTLNLSDSSVISAGTMSTIQGSNKADLNLTNATITHTNASGAAVQANNATTLDITGGNITSDGTGVYILASDANIDGATINADGDGIFITSKKRSTSYEDLNALTVSDANVTSKTVALNVDGSTTINDPIKLTNSTFTAPTAIKLGSKATIQAENMTLTGNIVQTDMSSSSLSLSQESTLTGSVDAMFTTLSLDETSQWNMTDPSTVGNLTNNGGITLGNASGSTGTLLTVDNTLTLQDDSQINATLDTANSSPIIKAANVTLGGTLNLSSTATFVAPETDEHFGSITLIDSQTAITTDFDSVTLDADTSAMPDYLTINAGVDANDNTNYVLSTGLSWYAGANSARVAHGTFTVDADSTFTVTSELDETTATSNWDGSKLTKQGDGTLILSNTGNDYGDTVIDGGILAAKDAASLGTGDVTIAENATLALSQGTLDNNVAGEGQIVKSGSDELIVTGDNNYSGGTTISGGTLTADHADSLGSGDIDNSGVLQVGEGELENTLSGSGSLVKTGTGELTLSGDNTYSGGTTISDGTLIAASVNALGSGDIDNSGVLKVGEGELKNTLFGSGSLVKTGTGVLTLSGDNTYSGGTTISGGTLTADHADSLGTGTIANSGVLQVGEGELKNTLSGSGLLVKTGTGELTLSGDNSYSGATTITDGTLIAANVNALGSGDIDNSGTLMLDANGAFKLANITTHSGATTALAAGSTLYASQLTQENGSTLSIDLGAATDDAMITADSVTLGGTLNISGIGNVTDSWTPEAYTYTLIDSDSAITSDFDDLTIAGMNREDVDFLTIDGKVDETDNTNYDLTASLSWYADRDNATTDAHGTFTLSDPDGSFNVAATLTDVDDTLDPGSRWDGKSLTKEGAGTLILSGDNDYSGGTTINEGTLVAASTTALGTGLVDNNATLVLDADGAVSAAGGITTHSGATTQLALGTSLDLGDSALIQQDGSTLNVELNSDSVQPLITGGSATLGGDLVVSDASLQARASDAEFQSFKLMDMDSDISGDFTSLTMNLTDKPDYLTVTGTINPEDASEYLLTEGLSWNATATSATPAHGTFTLGAGDSFEVTSVLGDKTGNGDWDGKSLTKLGAGKLTLSGVNTYTGDTNVQEGTLWLAGDGTIGEVGNQQAVNVASDATFGGSNGTTVNGKVTNEGTLVFGDSEETGAIFTLNGDLINMGTITSGSSSSTPGNTLYVDGDYTGNGGSLYLNTVLGDDDSATDKLVITGDASGTTDLYINGIGDGAQTTNGIEVVDVGGVSTSDAFELKNEVNASLYTYRLYWNESDNDWYLASKAQSDDDDSGGDDSDVTPSDGGDDGGNVTPPDDGGDVTPPDDGGDVTPPDDGGDVAPQYRADIGAYMGNQWMARNLQMQTLYDREGSQYRNADGSVWARFKAGKAESEAVSGNIDMDSNYSQFQLGGDILAWGNGQQSFTVGVMASYINADTDSTGNRGADGSQFTSSGNVDGYNLGVYATWFADAQTHSGAYVDSWYQYGFYNNSVESGDAGSESYDSTANAVSLETGYRYDIALSNGNTVSLTPQAQVVWQNYSADSVKDNYGTRIDGQDGDSWTTRLGLRVDGKLYKGSRTVIQPFAEANWLHTSDDVSVSFDYATVKQDLPANRAELKVGLQADIDKQWSVRAQVAGQTGSNDFGDLNGSLNLRYNW</sequence>
<accession>A0A747I9T6</accession>
<dbReference type="NCBIfam" id="TIGR02601">
    <property type="entry name" value="autotrns_rpt"/>
    <property type="match status" value="7"/>
</dbReference>
<organism evidence="6">
    <name type="scientific">Salmonella enterica</name>
    <name type="common">Salmonella choleraesuis</name>
    <dbReference type="NCBI Taxonomy" id="28901"/>
    <lineage>
        <taxon>Bacteria</taxon>
        <taxon>Pseudomonadati</taxon>
        <taxon>Pseudomonadota</taxon>
        <taxon>Gammaproteobacteria</taxon>
        <taxon>Enterobacterales</taxon>
        <taxon>Enterobacteriaceae</taxon>
        <taxon>Salmonella</taxon>
    </lineage>
</organism>
<dbReference type="InterPro" id="IPR006315">
    <property type="entry name" value="OM_autotransptr_brl_dom"/>
</dbReference>
<dbReference type="Gene3D" id="2.40.128.130">
    <property type="entry name" value="Autotransporter beta-domain"/>
    <property type="match status" value="1"/>
</dbReference>
<dbReference type="InterPro" id="IPR012332">
    <property type="entry name" value="Autotransporter_pectin_lyase_C"/>
</dbReference>
<dbReference type="InterPro" id="IPR011050">
    <property type="entry name" value="Pectin_lyase_fold/virulence"/>
</dbReference>
<dbReference type="InterPro" id="IPR051551">
    <property type="entry name" value="Autotransporter_adhesion"/>
</dbReference>
<dbReference type="PROSITE" id="PS51208">
    <property type="entry name" value="AUTOTRANSPORTER"/>
    <property type="match status" value="1"/>
</dbReference>
<dbReference type="CDD" id="cd01344">
    <property type="entry name" value="PL2_Passenger_AT"/>
    <property type="match status" value="1"/>
</dbReference>
<dbReference type="SUPFAM" id="SSF51126">
    <property type="entry name" value="Pectin lyase-like"/>
    <property type="match status" value="3"/>
</dbReference>
<name>A0A747I9T6_SALER</name>
<dbReference type="EMBL" id="DAAUQE010000005">
    <property type="protein sequence ID" value="HAF2369747.1"/>
    <property type="molecule type" value="Genomic_DNA"/>
</dbReference>
<dbReference type="InterPro" id="IPR036709">
    <property type="entry name" value="Autotransporte_beta_dom_sf"/>
</dbReference>
<feature type="region of interest" description="Disordered" evidence="3">
    <location>
        <begin position="1551"/>
        <end position="1608"/>
    </location>
</feature>
<dbReference type="Pfam" id="PF03797">
    <property type="entry name" value="Autotransporter"/>
    <property type="match status" value="1"/>
</dbReference>
<dbReference type="SMART" id="SM00869">
    <property type="entry name" value="Autotransporter"/>
    <property type="match status" value="1"/>
</dbReference>